<dbReference type="OrthoDB" id="2195431at2759"/>
<evidence type="ECO:0000313" key="3">
    <source>
        <dbReference type="EMBL" id="EFX84673.1"/>
    </source>
</evidence>
<accession>E9G7B7</accession>
<dbReference type="EMBL" id="GL732534">
    <property type="protein sequence ID" value="EFX84673.1"/>
    <property type="molecule type" value="Genomic_DNA"/>
</dbReference>
<keyword evidence="2" id="KW-0539">Nucleus</keyword>
<dbReference type="eggNOG" id="KOG1969">
    <property type="taxonomic scope" value="Eukaryota"/>
</dbReference>
<dbReference type="InterPro" id="IPR027417">
    <property type="entry name" value="P-loop_NTPase"/>
</dbReference>
<dbReference type="Gene3D" id="3.40.50.300">
    <property type="entry name" value="P-loop containing nucleotide triphosphate hydrolases"/>
    <property type="match status" value="1"/>
</dbReference>
<evidence type="ECO:0000256" key="1">
    <source>
        <dbReference type="ARBA" id="ARBA00004123"/>
    </source>
</evidence>
<dbReference type="PANTHER" id="PTHR46765:SF1">
    <property type="entry name" value="P-LOOP CONTAINING NUCLEOSIDE TRIPHOSPHATE HYDROLASES SUPERFAMILY PROTEIN"/>
    <property type="match status" value="1"/>
</dbReference>
<dbReference type="Proteomes" id="UP000000305">
    <property type="component" value="Unassembled WGS sequence"/>
</dbReference>
<dbReference type="OMA" id="WESHTIT"/>
<dbReference type="HOGENOM" id="CLU_004894_3_2_1"/>
<dbReference type="InterPro" id="IPR053016">
    <property type="entry name" value="CTF18-RFC_complex"/>
</dbReference>
<dbReference type="GO" id="GO:0007062">
    <property type="term" value="P:sister chromatid cohesion"/>
    <property type="evidence" value="ECO:0000318"/>
    <property type="project" value="GO_Central"/>
</dbReference>
<dbReference type="KEGG" id="dpx:DAPPUDRAFT_301124"/>
<dbReference type="PANTHER" id="PTHR46765">
    <property type="entry name" value="P-LOOP CONTAINING NUCLEOSIDE TRIPHOSPHATE HYDROLASES SUPERFAMILY PROTEIN"/>
    <property type="match status" value="1"/>
</dbReference>
<gene>
    <name evidence="3" type="ORF">DAPPUDRAFT_301124</name>
</gene>
<protein>
    <submittedName>
        <fullName evidence="3">Uncharacterized protein</fullName>
    </submittedName>
</protein>
<proteinExistence type="predicted"/>
<dbReference type="PhylomeDB" id="E9G7B7"/>
<evidence type="ECO:0000313" key="4">
    <source>
        <dbReference type="Proteomes" id="UP000000305"/>
    </source>
</evidence>
<comment type="subcellular location">
    <subcellularLocation>
        <location evidence="1">Nucleus</location>
    </subcellularLocation>
</comment>
<sequence>MNASDDRNVEAFKLQIEAATQMRSVMGANPLPNCLIIDEIDGAPAASINFLVNTLTQDSGQNKENSQATKKKKKKGINIVSRPVICICNDLYTPSLRPLRQAALVLQFPPTNPNRLAQRLLSISKEHDIQVDMTTMLALCEKADYDIRSCLATLYFLKSRRRPLRYSDVMNLNIGHKDNHKSLFQVWQEIFHIPRQKRNQYMVENEREGMLPLAPDVDRPLAPNAGNNASMPARFANILHAVHSCGEYDRLMQGVFENYPTIKFKDSYLNAVCIGLDWMCFFDHVNHFIQLNQNYCVFGYLPYAFIALHFQMAAVLSQKIQYPTAQTELRAKQGKNENIVSAMLQDLKPTVRITNNKDIIIQDIIPFSLPIITPSLRPVSAQLYSAEEKEQILRVIGVMISYNLTFRQEKTIDGVYRYCLEPDVEQVAYFEVDNAQRKSLTYSVKQMLAREIELEKLRQYECNLGPMITPKATIEEIEEEPKVIKPPPNAAMTLALKPKPIVESCKPATDFFGRPLKTPPKKKNADGSSVQIAQNDVWYHFKEGYSNAVRRSVKIADFI</sequence>
<dbReference type="InParanoid" id="E9G7B7"/>
<name>E9G7B7_DAPPU</name>
<dbReference type="SUPFAM" id="SSF52540">
    <property type="entry name" value="P-loop containing nucleoside triphosphate hydrolases"/>
    <property type="match status" value="1"/>
</dbReference>
<organism evidence="3 4">
    <name type="scientific">Daphnia pulex</name>
    <name type="common">Water flea</name>
    <dbReference type="NCBI Taxonomy" id="6669"/>
    <lineage>
        <taxon>Eukaryota</taxon>
        <taxon>Metazoa</taxon>
        <taxon>Ecdysozoa</taxon>
        <taxon>Arthropoda</taxon>
        <taxon>Crustacea</taxon>
        <taxon>Branchiopoda</taxon>
        <taxon>Diplostraca</taxon>
        <taxon>Cladocera</taxon>
        <taxon>Anomopoda</taxon>
        <taxon>Daphniidae</taxon>
        <taxon>Daphnia</taxon>
    </lineage>
</organism>
<evidence type="ECO:0000256" key="2">
    <source>
        <dbReference type="ARBA" id="ARBA00023242"/>
    </source>
</evidence>
<dbReference type="GO" id="GO:0005634">
    <property type="term" value="C:nucleus"/>
    <property type="evidence" value="ECO:0007669"/>
    <property type="project" value="UniProtKB-SubCell"/>
</dbReference>
<dbReference type="FunCoup" id="E9G7B7">
    <property type="interactions" value="1511"/>
</dbReference>
<dbReference type="AlphaFoldDB" id="E9G7B7"/>
<reference evidence="3 4" key="1">
    <citation type="journal article" date="2011" name="Science">
        <title>The ecoresponsive genome of Daphnia pulex.</title>
        <authorList>
            <person name="Colbourne J.K."/>
            <person name="Pfrender M.E."/>
            <person name="Gilbert D."/>
            <person name="Thomas W.K."/>
            <person name="Tucker A."/>
            <person name="Oakley T.H."/>
            <person name="Tokishita S."/>
            <person name="Aerts A."/>
            <person name="Arnold G.J."/>
            <person name="Basu M.K."/>
            <person name="Bauer D.J."/>
            <person name="Caceres C.E."/>
            <person name="Carmel L."/>
            <person name="Casola C."/>
            <person name="Choi J.H."/>
            <person name="Detter J.C."/>
            <person name="Dong Q."/>
            <person name="Dusheyko S."/>
            <person name="Eads B.D."/>
            <person name="Frohlich T."/>
            <person name="Geiler-Samerotte K.A."/>
            <person name="Gerlach D."/>
            <person name="Hatcher P."/>
            <person name="Jogdeo S."/>
            <person name="Krijgsveld J."/>
            <person name="Kriventseva E.V."/>
            <person name="Kultz D."/>
            <person name="Laforsch C."/>
            <person name="Lindquist E."/>
            <person name="Lopez J."/>
            <person name="Manak J.R."/>
            <person name="Muller J."/>
            <person name="Pangilinan J."/>
            <person name="Patwardhan R.P."/>
            <person name="Pitluck S."/>
            <person name="Pritham E.J."/>
            <person name="Rechtsteiner A."/>
            <person name="Rho M."/>
            <person name="Rogozin I.B."/>
            <person name="Sakarya O."/>
            <person name="Salamov A."/>
            <person name="Schaack S."/>
            <person name="Shapiro H."/>
            <person name="Shiga Y."/>
            <person name="Skalitzky C."/>
            <person name="Smith Z."/>
            <person name="Souvorov A."/>
            <person name="Sung W."/>
            <person name="Tang Z."/>
            <person name="Tsuchiya D."/>
            <person name="Tu H."/>
            <person name="Vos H."/>
            <person name="Wang M."/>
            <person name="Wolf Y.I."/>
            <person name="Yamagata H."/>
            <person name="Yamada T."/>
            <person name="Ye Y."/>
            <person name="Shaw J.R."/>
            <person name="Andrews J."/>
            <person name="Crease T.J."/>
            <person name="Tang H."/>
            <person name="Lucas S.M."/>
            <person name="Robertson H.M."/>
            <person name="Bork P."/>
            <person name="Koonin E.V."/>
            <person name="Zdobnov E.M."/>
            <person name="Grigoriev I.V."/>
            <person name="Lynch M."/>
            <person name="Boore J.L."/>
        </authorList>
    </citation>
    <scope>NUCLEOTIDE SEQUENCE [LARGE SCALE GENOMIC DNA]</scope>
</reference>
<dbReference type="STRING" id="6669.E9G7B7"/>
<dbReference type="Gene3D" id="1.10.8.60">
    <property type="match status" value="1"/>
</dbReference>
<keyword evidence="4" id="KW-1185">Reference proteome</keyword>